<dbReference type="RefSeq" id="WP_101250834.1">
    <property type="nucleotide sequence ID" value="NZ_PIUM01000012.1"/>
</dbReference>
<evidence type="ECO:0000256" key="5">
    <source>
        <dbReference type="ARBA" id="ARBA00023136"/>
    </source>
</evidence>
<dbReference type="GO" id="GO:0022904">
    <property type="term" value="P:respiratory electron transport chain"/>
    <property type="evidence" value="ECO:0007669"/>
    <property type="project" value="InterPro"/>
</dbReference>
<dbReference type="Proteomes" id="UP000233293">
    <property type="component" value="Unassembled WGS sequence"/>
</dbReference>
<dbReference type="InterPro" id="IPR016174">
    <property type="entry name" value="Di-haem_cyt_TM"/>
</dbReference>
<evidence type="ECO:0000256" key="4">
    <source>
        <dbReference type="ARBA" id="ARBA00022989"/>
    </source>
</evidence>
<dbReference type="OrthoDB" id="9781740at2"/>
<dbReference type="GO" id="GO:0020037">
    <property type="term" value="F:heme binding"/>
    <property type="evidence" value="ECO:0007669"/>
    <property type="project" value="TreeGrafter"/>
</dbReference>
<keyword evidence="4 6" id="KW-1133">Transmembrane helix</keyword>
<comment type="caution">
    <text evidence="8">The sequence shown here is derived from an EMBL/GenBank/DDBJ whole genome shotgun (WGS) entry which is preliminary data.</text>
</comment>
<reference evidence="9" key="1">
    <citation type="submission" date="2017-12" db="EMBL/GenBank/DDBJ databases">
        <title>Draft genome sequence of Telmatospirillum siberiense 26-4b1T, an acidotolerant peatland alphaproteobacterium potentially involved in sulfur cycling.</title>
        <authorList>
            <person name="Hausmann B."/>
            <person name="Pjevac P."/>
            <person name="Schreck K."/>
            <person name="Herbold C.W."/>
            <person name="Daims H."/>
            <person name="Wagner M."/>
            <person name="Pester M."/>
            <person name="Loy A."/>
        </authorList>
    </citation>
    <scope>NUCLEOTIDE SEQUENCE [LARGE SCALE GENOMIC DNA]</scope>
    <source>
        <strain evidence="9">26-4b1</strain>
    </source>
</reference>
<feature type="domain" description="Cytochrome b561 bacterial/Ni-hydrogenase" evidence="7">
    <location>
        <begin position="8"/>
        <end position="199"/>
    </location>
</feature>
<keyword evidence="9" id="KW-1185">Reference proteome</keyword>
<dbReference type="SUPFAM" id="SSF81342">
    <property type="entry name" value="Transmembrane di-heme cytochromes"/>
    <property type="match status" value="1"/>
</dbReference>
<organism evidence="8 9">
    <name type="scientific">Telmatospirillum siberiense</name>
    <dbReference type="NCBI Taxonomy" id="382514"/>
    <lineage>
        <taxon>Bacteria</taxon>
        <taxon>Pseudomonadati</taxon>
        <taxon>Pseudomonadota</taxon>
        <taxon>Alphaproteobacteria</taxon>
        <taxon>Rhodospirillales</taxon>
        <taxon>Rhodospirillaceae</taxon>
        <taxon>Telmatospirillum</taxon>
    </lineage>
</organism>
<name>A0A2N3PV63_9PROT</name>
<dbReference type="Gene3D" id="1.20.950.20">
    <property type="entry name" value="Transmembrane di-heme cytochromes, Chain C"/>
    <property type="match status" value="1"/>
</dbReference>
<sequence length="204" mass="23598">MSHREYLFPLWIRLWHFANAALFLLLLISGLSLHFANPGAALLDFNLAQRIHNVCGVLLCLNYVVFVIGNIVTGNWWQFVPKPHGYLQRALLQVRFYVWDIFHGKETPFPSTRENNFNPLQQVMYWIIMYLAMPALLITGLLFLWPEFAPDRLFGVDGLVTVAMAHYIIAYCIILFVISHIYLASCGKKISTHYKSIITGWHED</sequence>
<dbReference type="InterPro" id="IPR011577">
    <property type="entry name" value="Cyt_b561_bac/Ni-Hgenase"/>
</dbReference>
<feature type="transmembrane region" description="Helical" evidence="6">
    <location>
        <begin position="123"/>
        <end position="145"/>
    </location>
</feature>
<evidence type="ECO:0000256" key="1">
    <source>
        <dbReference type="ARBA" id="ARBA00004651"/>
    </source>
</evidence>
<dbReference type="GO" id="GO:0005886">
    <property type="term" value="C:plasma membrane"/>
    <property type="evidence" value="ECO:0007669"/>
    <property type="project" value="UniProtKB-SubCell"/>
</dbReference>
<gene>
    <name evidence="8" type="ORF">CWS72_11905</name>
</gene>
<proteinExistence type="predicted"/>
<dbReference type="PANTHER" id="PTHR30485">
    <property type="entry name" value="NI/FE-HYDROGENASE 1 B-TYPE CYTOCHROME SUBUNIT"/>
    <property type="match status" value="1"/>
</dbReference>
<evidence type="ECO:0000256" key="6">
    <source>
        <dbReference type="SAM" id="Phobius"/>
    </source>
</evidence>
<evidence type="ECO:0000313" key="9">
    <source>
        <dbReference type="Proteomes" id="UP000233293"/>
    </source>
</evidence>
<dbReference type="PANTHER" id="PTHR30485:SF1">
    <property type="entry name" value="CYTOCHROME YDHU-RELATED"/>
    <property type="match status" value="1"/>
</dbReference>
<protein>
    <submittedName>
        <fullName evidence="8">Cytochrome B</fullName>
    </submittedName>
</protein>
<feature type="transmembrane region" description="Helical" evidence="6">
    <location>
        <begin position="165"/>
        <end position="185"/>
    </location>
</feature>
<evidence type="ECO:0000256" key="3">
    <source>
        <dbReference type="ARBA" id="ARBA00022692"/>
    </source>
</evidence>
<evidence type="ECO:0000313" key="8">
    <source>
        <dbReference type="EMBL" id="PKU24295.1"/>
    </source>
</evidence>
<comment type="subcellular location">
    <subcellularLocation>
        <location evidence="1">Cell membrane</location>
        <topology evidence="1">Multi-pass membrane protein</topology>
    </subcellularLocation>
</comment>
<feature type="transmembrane region" description="Helical" evidence="6">
    <location>
        <begin position="51"/>
        <end position="72"/>
    </location>
</feature>
<keyword evidence="2" id="KW-1003">Cell membrane</keyword>
<feature type="transmembrane region" description="Helical" evidence="6">
    <location>
        <begin position="12"/>
        <end position="31"/>
    </location>
</feature>
<dbReference type="AlphaFoldDB" id="A0A2N3PV63"/>
<keyword evidence="3 6" id="KW-0812">Transmembrane</keyword>
<accession>A0A2N3PV63</accession>
<dbReference type="InterPro" id="IPR051542">
    <property type="entry name" value="Hydrogenase_cytochrome"/>
</dbReference>
<dbReference type="Pfam" id="PF01292">
    <property type="entry name" value="Ni_hydr_CYTB"/>
    <property type="match status" value="1"/>
</dbReference>
<evidence type="ECO:0000256" key="2">
    <source>
        <dbReference type="ARBA" id="ARBA00022475"/>
    </source>
</evidence>
<dbReference type="GO" id="GO:0009055">
    <property type="term" value="F:electron transfer activity"/>
    <property type="evidence" value="ECO:0007669"/>
    <property type="project" value="InterPro"/>
</dbReference>
<evidence type="ECO:0000259" key="7">
    <source>
        <dbReference type="Pfam" id="PF01292"/>
    </source>
</evidence>
<keyword evidence="5 6" id="KW-0472">Membrane</keyword>
<dbReference type="EMBL" id="PIUM01000012">
    <property type="protein sequence ID" value="PKU24295.1"/>
    <property type="molecule type" value="Genomic_DNA"/>
</dbReference>